<dbReference type="GO" id="GO:0000184">
    <property type="term" value="P:nuclear-transcribed mRNA catabolic process, nonsense-mediated decay"/>
    <property type="evidence" value="ECO:0007669"/>
    <property type="project" value="InterPro"/>
</dbReference>
<dbReference type="PANTHER" id="PTHR23114">
    <property type="entry name" value="M7GPPPN-MRNA HYDROLASE"/>
    <property type="match status" value="1"/>
</dbReference>
<dbReference type="InterPro" id="IPR020084">
    <property type="entry name" value="NUDIX_hydrolase_CS"/>
</dbReference>
<evidence type="ECO:0000256" key="7">
    <source>
        <dbReference type="ARBA" id="ARBA00022884"/>
    </source>
</evidence>
<evidence type="ECO:0000313" key="13">
    <source>
        <dbReference type="Proteomes" id="UP000271098"/>
    </source>
</evidence>
<dbReference type="GO" id="GO:0000932">
    <property type="term" value="C:P-body"/>
    <property type="evidence" value="ECO:0007669"/>
    <property type="project" value="TreeGrafter"/>
</dbReference>
<evidence type="ECO:0000313" key="12">
    <source>
        <dbReference type="EMBL" id="VDN30705.1"/>
    </source>
</evidence>
<dbReference type="EMBL" id="UYRT01085897">
    <property type="protein sequence ID" value="VDN30705.1"/>
    <property type="molecule type" value="Genomic_DNA"/>
</dbReference>
<dbReference type="SUPFAM" id="SSF55811">
    <property type="entry name" value="Nudix"/>
    <property type="match status" value="1"/>
</dbReference>
<evidence type="ECO:0000256" key="3">
    <source>
        <dbReference type="ARBA" id="ARBA00005279"/>
    </source>
</evidence>
<keyword evidence="7" id="KW-0694">RNA-binding</keyword>
<dbReference type="InterPro" id="IPR000086">
    <property type="entry name" value="NUDIX_hydrolase_dom"/>
</dbReference>
<dbReference type="PROSITE" id="PS00893">
    <property type="entry name" value="NUDIX_BOX"/>
    <property type="match status" value="1"/>
</dbReference>
<evidence type="ECO:0000256" key="1">
    <source>
        <dbReference type="ARBA" id="ARBA00001936"/>
    </source>
</evidence>
<keyword evidence="4" id="KW-0963">Cytoplasm</keyword>
<keyword evidence="13" id="KW-1185">Reference proteome</keyword>
<dbReference type="PROSITE" id="PS51462">
    <property type="entry name" value="NUDIX"/>
    <property type="match status" value="1"/>
</dbReference>
<dbReference type="GO" id="GO:0000290">
    <property type="term" value="P:deadenylation-dependent decapping of nuclear-transcribed mRNA"/>
    <property type="evidence" value="ECO:0007669"/>
    <property type="project" value="InterPro"/>
</dbReference>
<evidence type="ECO:0000256" key="5">
    <source>
        <dbReference type="ARBA" id="ARBA00022723"/>
    </source>
</evidence>
<evidence type="ECO:0000256" key="10">
    <source>
        <dbReference type="ARBA" id="ARBA00078183"/>
    </source>
</evidence>
<dbReference type="OrthoDB" id="18996at2759"/>
<dbReference type="PANTHER" id="PTHR23114:SF17">
    <property type="entry name" value="M7GPPPN-MRNA HYDROLASE"/>
    <property type="match status" value="1"/>
</dbReference>
<dbReference type="Proteomes" id="UP000271098">
    <property type="component" value="Unassembled WGS sequence"/>
</dbReference>
<sequence>MFRYSVHSDLCEIVLHGLEKNVVFDEWRGYKTGVPTYGAALLDSTMNHVLLVQGYFAKNSWGFPKGKVNEEEEPMDCASREVWEEVGFDISDKISPKRMIQSYMNDTLIRLYIIHDVPIDFPFAPNTRSEIGKIQWFSLWHLPKDRNDMASCEKTGLNPNCFYTVIPLVRELQAYVTRNAKMLNKLEQKPGDTTISIGARSSSAFSPVHPQQWNEASMPALHPHFASTSKRPCAADLSQLHPVQQHSSPNAAFFKPLTPAQQVSYTGTAFVQMLSSCSSIAERLKAREVTRPVPTVPMRAAVLTPGNPVYDAFKDKSQKKVFLGVFAADRLDLEGIV</sequence>
<keyword evidence="8" id="KW-0464">Manganese</keyword>
<dbReference type="Gene3D" id="3.90.79.10">
    <property type="entry name" value="Nucleoside Triphosphate Pyrophosphohydrolase"/>
    <property type="match status" value="1"/>
</dbReference>
<dbReference type="AlphaFoldDB" id="A0A3P7MM33"/>
<dbReference type="GO" id="GO:0140933">
    <property type="term" value="F:5'-(N(7)-methylguanosine 5'-triphospho)-[mRNA] hydrolase activity"/>
    <property type="evidence" value="ECO:0007669"/>
    <property type="project" value="UniProtKB-EC"/>
</dbReference>
<dbReference type="GO" id="GO:0046872">
    <property type="term" value="F:metal ion binding"/>
    <property type="evidence" value="ECO:0007669"/>
    <property type="project" value="UniProtKB-KW"/>
</dbReference>
<dbReference type="CDD" id="cd03672">
    <property type="entry name" value="NUDIX_Dcp2p_Nudt20"/>
    <property type="match status" value="1"/>
</dbReference>
<evidence type="ECO:0000259" key="11">
    <source>
        <dbReference type="PROSITE" id="PS51462"/>
    </source>
</evidence>
<organism evidence="12 13">
    <name type="scientific">Gongylonema pulchrum</name>
    <dbReference type="NCBI Taxonomy" id="637853"/>
    <lineage>
        <taxon>Eukaryota</taxon>
        <taxon>Metazoa</taxon>
        <taxon>Ecdysozoa</taxon>
        <taxon>Nematoda</taxon>
        <taxon>Chromadorea</taxon>
        <taxon>Rhabditida</taxon>
        <taxon>Spirurina</taxon>
        <taxon>Spiruromorpha</taxon>
        <taxon>Spiruroidea</taxon>
        <taxon>Gongylonematidae</taxon>
        <taxon>Gongylonema</taxon>
    </lineage>
</organism>
<evidence type="ECO:0000256" key="8">
    <source>
        <dbReference type="ARBA" id="ARBA00023211"/>
    </source>
</evidence>
<evidence type="ECO:0000256" key="6">
    <source>
        <dbReference type="ARBA" id="ARBA00022801"/>
    </source>
</evidence>
<dbReference type="InterPro" id="IPR044099">
    <property type="entry name" value="Dcp2_NUDIX"/>
</dbReference>
<protein>
    <recommendedName>
        <fullName evidence="10">mRNA-decapping enzyme 2</fullName>
    </recommendedName>
</protein>
<name>A0A3P7MM33_9BILA</name>
<evidence type="ECO:0000256" key="4">
    <source>
        <dbReference type="ARBA" id="ARBA00022490"/>
    </source>
</evidence>
<accession>A0A3P7MM33</accession>
<evidence type="ECO:0000256" key="2">
    <source>
        <dbReference type="ARBA" id="ARBA00004496"/>
    </source>
</evidence>
<dbReference type="GO" id="GO:0003723">
    <property type="term" value="F:RNA binding"/>
    <property type="evidence" value="ECO:0007669"/>
    <property type="project" value="UniProtKB-KW"/>
</dbReference>
<keyword evidence="5" id="KW-0479">Metal-binding</keyword>
<gene>
    <name evidence="12" type="ORF">GPUH_LOCUS17923</name>
</gene>
<comment type="similarity">
    <text evidence="3">Belongs to the Nudix hydrolase family. DCP2 subfamily.</text>
</comment>
<dbReference type="Pfam" id="PF00293">
    <property type="entry name" value="NUDIX"/>
    <property type="match status" value="1"/>
</dbReference>
<keyword evidence="6" id="KW-0378">Hydrolase</keyword>
<evidence type="ECO:0000256" key="9">
    <source>
        <dbReference type="ARBA" id="ARBA00047661"/>
    </source>
</evidence>
<comment type="cofactor">
    <cofactor evidence="1">
        <name>Mn(2+)</name>
        <dbReference type="ChEBI" id="CHEBI:29035"/>
    </cofactor>
</comment>
<reference evidence="12 13" key="1">
    <citation type="submission" date="2018-11" db="EMBL/GenBank/DDBJ databases">
        <authorList>
            <consortium name="Pathogen Informatics"/>
        </authorList>
    </citation>
    <scope>NUCLEOTIDE SEQUENCE [LARGE SCALE GENOMIC DNA]</scope>
</reference>
<comment type="subcellular location">
    <subcellularLocation>
        <location evidence="2">Cytoplasm</location>
    </subcellularLocation>
</comment>
<comment type="catalytic activity">
    <reaction evidence="9">
        <text>a 5'-end (N(7)-methyl 5'-triphosphoguanosine)-ribonucleoside in mRNA + H2O = N(7)-methyl-GDP + a 5'-end phospho-ribonucleoside in mRNA + 2 H(+)</text>
        <dbReference type="Rhea" id="RHEA:67484"/>
        <dbReference type="Rhea" id="RHEA-COMP:15692"/>
        <dbReference type="Rhea" id="RHEA-COMP:17167"/>
        <dbReference type="ChEBI" id="CHEBI:15377"/>
        <dbReference type="ChEBI" id="CHEBI:15378"/>
        <dbReference type="ChEBI" id="CHEBI:63714"/>
        <dbReference type="ChEBI" id="CHEBI:138282"/>
        <dbReference type="ChEBI" id="CHEBI:156461"/>
        <dbReference type="EC" id="3.6.1.62"/>
    </reaction>
    <physiologicalReaction direction="left-to-right" evidence="9">
        <dbReference type="Rhea" id="RHEA:67485"/>
    </physiologicalReaction>
</comment>
<feature type="domain" description="Nudix hydrolase" evidence="11">
    <location>
        <begin position="32"/>
        <end position="163"/>
    </location>
</feature>
<dbReference type="InterPro" id="IPR015797">
    <property type="entry name" value="NUDIX_hydrolase-like_dom_sf"/>
</dbReference>
<dbReference type="FunFam" id="3.90.79.10:FF:000003">
    <property type="entry name" value="M7GpppN-mRNA hydrolase isoform 2"/>
    <property type="match status" value="1"/>
</dbReference>
<proteinExistence type="inferred from homology"/>